<keyword evidence="2" id="KW-0472">Membrane</keyword>
<keyword evidence="2" id="KW-1133">Transmembrane helix</keyword>
<dbReference type="EMBL" id="FOTB01000004">
    <property type="protein sequence ID" value="SFK83182.1"/>
    <property type="molecule type" value="Genomic_DNA"/>
</dbReference>
<proteinExistence type="predicted"/>
<organism evidence="5 7">
    <name type="scientific">Salinicoccus halodurans</name>
    <dbReference type="NCBI Taxonomy" id="407035"/>
    <lineage>
        <taxon>Bacteria</taxon>
        <taxon>Bacillati</taxon>
        <taxon>Bacillota</taxon>
        <taxon>Bacilli</taxon>
        <taxon>Bacillales</taxon>
        <taxon>Staphylococcaceae</taxon>
        <taxon>Salinicoccus</taxon>
    </lineage>
</organism>
<dbReference type="PROSITE" id="PS50006">
    <property type="entry name" value="FHA_DOMAIN"/>
    <property type="match status" value="1"/>
</dbReference>
<name>A0A0F7HJK6_9STAP</name>
<dbReference type="CDD" id="cd00060">
    <property type="entry name" value="FHA"/>
    <property type="match status" value="1"/>
</dbReference>
<evidence type="ECO:0000259" key="3">
    <source>
        <dbReference type="PROSITE" id="PS50006"/>
    </source>
</evidence>
<evidence type="ECO:0000256" key="1">
    <source>
        <dbReference type="SAM" id="MobiDB-lite"/>
    </source>
</evidence>
<accession>A0A0F7HJK6</accession>
<dbReference type="Proteomes" id="UP000183090">
    <property type="component" value="Unassembled WGS sequence"/>
</dbReference>
<gene>
    <name evidence="4" type="ORF">AAT16_02935</name>
    <name evidence="5" type="ORF">SAMN05216235_1936</name>
</gene>
<dbReference type="Proteomes" id="UP000034029">
    <property type="component" value="Chromosome"/>
</dbReference>
<sequence>MNISGYNIEVKDNKKQKSLESDKNGNRLTIDDLKESEYKMFLYNRIDGTLPINFVKENNHQTLHFNTENHASLSDRLEYGELRFEDFYRLIVEICNTLKKSRNNLLSIEKYCISEETIFVGERYYDIKLMYMPLRNFEKDESTEDELKRLVFNVSKKIVDIDREDYINLCQYLKHPNFSIENIKNYLLDIKNSGVSIKGDMQYGDTDKYKIKKIKTMPPLNRKEKLYSSLIAIVLLAVIWSQMPLSSNILLGTAFLLSVGVAVLLHVYWKKWRPGAEPIVVEKKVKKKVRKSELEDSELENDHRSRVFDALKNMDYDTFIVTKAVVQPEAEVAPSEESAYSAPEEASSKQDSTTGEDEASEEQETTDEVESFVLTDKTTLLEDEDDEELKRNVKLEKGRASDFLIPFDGKNDIGEAIAILGENFLIGRNKDESDYHVNDSNISRKHAMLVKKDDCYSFKDIGSVNGSKINDDKLIPYKLYELKSDDVITLGELSFKYRVNEA</sequence>
<reference evidence="4 6" key="1">
    <citation type="journal article" date="2015" name="Int. J. Syst. Evol. Microbiol.">
        <title>Complete genome sequence of Salinicoccus halodurans H3B36, isolated from the Qaidam Basin in China.</title>
        <authorList>
            <person name="Jiang K."/>
            <person name="Xue Y."/>
            <person name="Ma Y."/>
        </authorList>
    </citation>
    <scope>NUCLEOTIDE SEQUENCE [LARGE SCALE GENOMIC DNA]</scope>
    <source>
        <strain evidence="4 6">H3B36</strain>
    </source>
</reference>
<dbReference type="EMBL" id="CP011366">
    <property type="protein sequence ID" value="AKG73261.1"/>
    <property type="molecule type" value="Genomic_DNA"/>
</dbReference>
<keyword evidence="2" id="KW-0812">Transmembrane</keyword>
<dbReference type="SMART" id="SM00240">
    <property type="entry name" value="FHA"/>
    <property type="match status" value="1"/>
</dbReference>
<dbReference type="KEGG" id="shv:AAT16_02935"/>
<evidence type="ECO:0000313" key="6">
    <source>
        <dbReference type="Proteomes" id="UP000034029"/>
    </source>
</evidence>
<feature type="transmembrane region" description="Helical" evidence="2">
    <location>
        <begin position="249"/>
        <end position="269"/>
    </location>
</feature>
<evidence type="ECO:0000313" key="4">
    <source>
        <dbReference type="EMBL" id="AKG73261.1"/>
    </source>
</evidence>
<dbReference type="Gene3D" id="2.60.200.20">
    <property type="match status" value="1"/>
</dbReference>
<reference evidence="6" key="2">
    <citation type="submission" date="2015-04" db="EMBL/GenBank/DDBJ databases">
        <title>Complete genome sequence of Salinicoccus halodurans strain H3B36, isolated from the Qaidam basin of China.</title>
        <authorList>
            <person name="Ma Y."/>
            <person name="Jiang K."/>
            <person name="Xue Y."/>
        </authorList>
    </citation>
    <scope>NUCLEOTIDE SEQUENCE [LARGE SCALE GENOMIC DNA]</scope>
    <source>
        <strain evidence="6">H3B36</strain>
    </source>
</reference>
<dbReference type="OrthoDB" id="9783862at2"/>
<feature type="compositionally biased region" description="Low complexity" evidence="1">
    <location>
        <begin position="331"/>
        <end position="345"/>
    </location>
</feature>
<dbReference type="SUPFAM" id="SSF49879">
    <property type="entry name" value="SMAD/FHA domain"/>
    <property type="match status" value="1"/>
</dbReference>
<feature type="domain" description="FHA" evidence="3">
    <location>
        <begin position="424"/>
        <end position="474"/>
    </location>
</feature>
<reference evidence="5 7" key="3">
    <citation type="submission" date="2016-10" db="EMBL/GenBank/DDBJ databases">
        <authorList>
            <person name="Varghese N."/>
            <person name="Submissions S."/>
        </authorList>
    </citation>
    <scope>NUCLEOTIDE SEQUENCE [LARGE SCALE GENOMIC DNA]</scope>
    <source>
        <strain evidence="5 7">CGMCC 1.6501</strain>
    </source>
</reference>
<dbReference type="Pfam" id="PF00498">
    <property type="entry name" value="FHA"/>
    <property type="match status" value="1"/>
</dbReference>
<protein>
    <submittedName>
        <fullName evidence="5">FHA domain-containing protein</fullName>
    </submittedName>
</protein>
<dbReference type="Pfam" id="PF19909">
    <property type="entry name" value="DUF6382"/>
    <property type="match status" value="1"/>
</dbReference>
<feature type="transmembrane region" description="Helical" evidence="2">
    <location>
        <begin position="226"/>
        <end position="243"/>
    </location>
</feature>
<evidence type="ECO:0000313" key="5">
    <source>
        <dbReference type="EMBL" id="SFK83182.1"/>
    </source>
</evidence>
<dbReference type="InterPro" id="IPR045962">
    <property type="entry name" value="DUF6382"/>
</dbReference>
<dbReference type="RefSeq" id="WP_046789452.1">
    <property type="nucleotide sequence ID" value="NZ_CP011366.1"/>
</dbReference>
<dbReference type="InterPro" id="IPR008984">
    <property type="entry name" value="SMAD_FHA_dom_sf"/>
</dbReference>
<feature type="region of interest" description="Disordered" evidence="1">
    <location>
        <begin position="331"/>
        <end position="370"/>
    </location>
</feature>
<evidence type="ECO:0000313" key="7">
    <source>
        <dbReference type="Proteomes" id="UP000183090"/>
    </source>
</evidence>
<dbReference type="AlphaFoldDB" id="A0A0F7HJK6"/>
<dbReference type="InterPro" id="IPR000253">
    <property type="entry name" value="FHA_dom"/>
</dbReference>
<feature type="compositionally biased region" description="Acidic residues" evidence="1">
    <location>
        <begin position="354"/>
        <end position="370"/>
    </location>
</feature>
<evidence type="ECO:0000256" key="2">
    <source>
        <dbReference type="SAM" id="Phobius"/>
    </source>
</evidence>
<keyword evidence="6" id="KW-1185">Reference proteome</keyword>